<reference evidence="2 4" key="1">
    <citation type="submission" date="2015-03" db="EMBL/GenBank/DDBJ databases">
        <authorList>
            <person name="Hassan Y.I."/>
            <person name="Lepp D."/>
            <person name="Zhou T."/>
        </authorList>
    </citation>
    <scope>NUCLEOTIDE SEQUENCE [LARGE SCALE GENOMIC DNA]</scope>
    <source>
        <strain evidence="2 4">DSM 17137</strain>
    </source>
</reference>
<feature type="compositionally biased region" description="Polar residues" evidence="1">
    <location>
        <begin position="151"/>
        <end position="163"/>
    </location>
</feature>
<dbReference type="EMBL" id="FQVC01000001">
    <property type="protein sequence ID" value="SHE44305.1"/>
    <property type="molecule type" value="Genomic_DNA"/>
</dbReference>
<evidence type="ECO:0000313" key="4">
    <source>
        <dbReference type="Proteomes" id="UP000033608"/>
    </source>
</evidence>
<reference evidence="3 5" key="2">
    <citation type="submission" date="2016-11" db="EMBL/GenBank/DDBJ databases">
        <authorList>
            <person name="Jaros S."/>
            <person name="Januszkiewicz K."/>
            <person name="Wedrychowicz H."/>
        </authorList>
    </citation>
    <scope>NUCLEOTIDE SEQUENCE [LARGE SCALE GENOMIC DNA]</scope>
    <source>
        <strain evidence="3 5">DSM 17137</strain>
    </source>
</reference>
<accession>A0A0F5LP01</accession>
<evidence type="ECO:0000313" key="3">
    <source>
        <dbReference type="EMBL" id="SHE44305.1"/>
    </source>
</evidence>
<feature type="region of interest" description="Disordered" evidence="1">
    <location>
        <begin position="45"/>
        <end position="75"/>
    </location>
</feature>
<dbReference type="OrthoDB" id="7961468at2"/>
<proteinExistence type="predicted"/>
<dbReference type="Proteomes" id="UP000033608">
    <property type="component" value="Unassembled WGS sequence"/>
</dbReference>
<evidence type="ECO:0000313" key="2">
    <source>
        <dbReference type="EMBL" id="KKB83879.1"/>
    </source>
</evidence>
<dbReference type="AlphaFoldDB" id="A0A0F5LP01"/>
<dbReference type="EMBL" id="LAJF01000087">
    <property type="protein sequence ID" value="KKB83879.1"/>
    <property type="molecule type" value="Genomic_DNA"/>
</dbReference>
<gene>
    <name evidence="3" type="ORF">SAMN02745223_00389</name>
    <name evidence="2" type="ORF">VW29_12875</name>
</gene>
<feature type="region of interest" description="Disordered" evidence="1">
    <location>
        <begin position="107"/>
        <end position="172"/>
    </location>
</feature>
<protein>
    <submittedName>
        <fullName evidence="2">Uncharacterized protein</fullName>
    </submittedName>
</protein>
<dbReference type="Proteomes" id="UP000184533">
    <property type="component" value="Unassembled WGS sequence"/>
</dbReference>
<organism evidence="2 4">
    <name type="scientific">Devosia limi DSM 17137</name>
    <dbReference type="NCBI Taxonomy" id="1121477"/>
    <lineage>
        <taxon>Bacteria</taxon>
        <taxon>Pseudomonadati</taxon>
        <taxon>Pseudomonadota</taxon>
        <taxon>Alphaproteobacteria</taxon>
        <taxon>Hyphomicrobiales</taxon>
        <taxon>Devosiaceae</taxon>
        <taxon>Devosia</taxon>
    </lineage>
</organism>
<evidence type="ECO:0000313" key="5">
    <source>
        <dbReference type="Proteomes" id="UP000184533"/>
    </source>
</evidence>
<dbReference type="RefSeq" id="WP_046135678.1">
    <property type="nucleotide sequence ID" value="NZ_FQVC01000001.1"/>
</dbReference>
<sequence length="172" mass="18849">MAVTKADLRHILGKDDADLVEQARHPGLAELTPDELRQLTSRLRERRNKASSAIAGHRRAIKGRGTGGTEKVEANQRRHYSIFGEALARTNKEHSRRQARRRREELIANSQRALSLKQAAGSPDRPATNPKASSGMKAKASAKTKKVGSVTQEGRVSQATKTAQAKRDNRGA</sequence>
<name>A0A0F5LP01_9HYPH</name>
<keyword evidence="4" id="KW-1185">Reference proteome</keyword>
<evidence type="ECO:0000256" key="1">
    <source>
        <dbReference type="SAM" id="MobiDB-lite"/>
    </source>
</evidence>
<dbReference type="PATRIC" id="fig|1121477.3.peg.3730"/>